<dbReference type="SMART" id="SM00355">
    <property type="entry name" value="ZnF_C2H2"/>
    <property type="match status" value="6"/>
</dbReference>
<dbReference type="PANTHER" id="PTHR24388:SF53">
    <property type="entry name" value="CHORION TRANSCRIPTION FACTOR CF2-RELATED"/>
    <property type="match status" value="1"/>
</dbReference>
<dbReference type="InterPro" id="IPR013087">
    <property type="entry name" value="Znf_C2H2_type"/>
</dbReference>
<evidence type="ECO:0000256" key="8">
    <source>
        <dbReference type="ARBA" id="ARBA00023015"/>
    </source>
</evidence>
<reference evidence="14" key="2">
    <citation type="journal article" date="2016" name="Mol. Ecol.">
        <title>Population genomics of the filarial nematode parasite Wuchereria bancrofti from mosquitoes.</title>
        <authorList>
            <person name="Small S.T."/>
            <person name="Reimer L.J."/>
            <person name="Tisch D.J."/>
            <person name="King C.L."/>
            <person name="Christensen B.M."/>
            <person name="Siba P.M."/>
            <person name="Kazura J.W."/>
            <person name="Serre D."/>
            <person name="Zimmerman P.A."/>
        </authorList>
    </citation>
    <scope>NUCLEOTIDE SEQUENCE</scope>
    <source>
        <strain evidence="14">pt0022</strain>
    </source>
</reference>
<reference evidence="15" key="3">
    <citation type="submission" date="2024-02" db="UniProtKB">
        <authorList>
            <consortium name="WormBaseParasite"/>
        </authorList>
    </citation>
    <scope>IDENTIFICATION</scope>
    <source>
        <strain evidence="15">pt0022</strain>
    </source>
</reference>
<evidence type="ECO:0000313" key="14">
    <source>
        <dbReference type="Proteomes" id="UP000093561"/>
    </source>
</evidence>
<feature type="domain" description="C2H2-type" evidence="13">
    <location>
        <begin position="242"/>
        <end position="264"/>
    </location>
</feature>
<comment type="function">
    <text evidence="1">May be involved in transcriptional regulation.</text>
</comment>
<dbReference type="GO" id="GO:0008270">
    <property type="term" value="F:zinc ion binding"/>
    <property type="evidence" value="ECO:0007669"/>
    <property type="project" value="UniProtKB-KW"/>
</dbReference>
<keyword evidence="11" id="KW-0539">Nucleus</keyword>
<dbReference type="PROSITE" id="PS50157">
    <property type="entry name" value="ZINC_FINGER_C2H2_2"/>
    <property type="match status" value="5"/>
</dbReference>
<keyword evidence="7" id="KW-0862">Zinc</keyword>
<dbReference type="FunFam" id="3.30.160.60:FF:000097">
    <property type="entry name" value="Zinc finger protein"/>
    <property type="match status" value="1"/>
</dbReference>
<feature type="domain" description="C2H2-type" evidence="13">
    <location>
        <begin position="185"/>
        <end position="212"/>
    </location>
</feature>
<keyword evidence="9" id="KW-0238">DNA-binding</keyword>
<evidence type="ECO:0000256" key="11">
    <source>
        <dbReference type="ARBA" id="ARBA00023242"/>
    </source>
</evidence>
<evidence type="ECO:0000256" key="3">
    <source>
        <dbReference type="ARBA" id="ARBA00006991"/>
    </source>
</evidence>
<proteinExistence type="inferred from homology"/>
<protein>
    <recommendedName>
        <fullName evidence="13">C2H2-type domain-containing protein</fullName>
    </recommendedName>
</protein>
<evidence type="ECO:0000256" key="12">
    <source>
        <dbReference type="PROSITE-ProRule" id="PRU00042"/>
    </source>
</evidence>
<dbReference type="GO" id="GO:0000981">
    <property type="term" value="F:DNA-binding transcription factor activity, RNA polymerase II-specific"/>
    <property type="evidence" value="ECO:0007669"/>
    <property type="project" value="TreeGrafter"/>
</dbReference>
<accession>A0AAF5RY58</accession>
<dbReference type="Gene3D" id="3.30.160.60">
    <property type="entry name" value="Classic Zinc Finger"/>
    <property type="match status" value="5"/>
</dbReference>
<evidence type="ECO:0000256" key="5">
    <source>
        <dbReference type="ARBA" id="ARBA00022737"/>
    </source>
</evidence>
<dbReference type="FunFam" id="3.30.160.60:FF:002343">
    <property type="entry name" value="Zinc finger protein 33A"/>
    <property type="match status" value="1"/>
</dbReference>
<feature type="domain" description="C2H2-type" evidence="13">
    <location>
        <begin position="213"/>
        <end position="240"/>
    </location>
</feature>
<dbReference type="Pfam" id="PF00096">
    <property type="entry name" value="zf-C2H2"/>
    <property type="match status" value="4"/>
</dbReference>
<evidence type="ECO:0000256" key="9">
    <source>
        <dbReference type="ARBA" id="ARBA00023125"/>
    </source>
</evidence>
<evidence type="ECO:0000256" key="7">
    <source>
        <dbReference type="ARBA" id="ARBA00022833"/>
    </source>
</evidence>
<dbReference type="AlphaFoldDB" id="A0AAF5RY58"/>
<evidence type="ECO:0000256" key="10">
    <source>
        <dbReference type="ARBA" id="ARBA00023163"/>
    </source>
</evidence>
<keyword evidence="4" id="KW-0479">Metal-binding</keyword>
<keyword evidence="6 12" id="KW-0863">Zinc-finger</keyword>
<dbReference type="WBParaSite" id="mrna-Wban_11124">
    <property type="protein sequence ID" value="mrna-Wban_11124"/>
    <property type="gene ID" value="Wban_11124"/>
</dbReference>
<comment type="subcellular location">
    <subcellularLocation>
        <location evidence="2">Nucleus</location>
    </subcellularLocation>
</comment>
<dbReference type="Pfam" id="PF13912">
    <property type="entry name" value="zf-C2H2_6"/>
    <property type="match status" value="1"/>
</dbReference>
<dbReference type="FunFam" id="3.30.160.60:FF:001506">
    <property type="entry name" value="Zinc finger protein"/>
    <property type="match status" value="1"/>
</dbReference>
<keyword evidence="10" id="KW-0804">Transcription</keyword>
<evidence type="ECO:0000313" key="15">
    <source>
        <dbReference type="WBParaSite" id="mrna-Wban_11124"/>
    </source>
</evidence>
<dbReference type="GO" id="GO:0005634">
    <property type="term" value="C:nucleus"/>
    <property type="evidence" value="ECO:0007669"/>
    <property type="project" value="UniProtKB-SubCell"/>
</dbReference>
<comment type="similarity">
    <text evidence="3">Belongs to the krueppel C2H2-type zinc-finger protein family.</text>
</comment>
<dbReference type="PROSITE" id="PS00028">
    <property type="entry name" value="ZINC_FINGER_C2H2_1"/>
    <property type="match status" value="5"/>
</dbReference>
<evidence type="ECO:0000256" key="4">
    <source>
        <dbReference type="ARBA" id="ARBA00022723"/>
    </source>
</evidence>
<dbReference type="FunFam" id="3.30.160.60:FF:000912">
    <property type="entry name" value="Zinc finger protein 660"/>
    <property type="match status" value="1"/>
</dbReference>
<dbReference type="GO" id="GO:0000978">
    <property type="term" value="F:RNA polymerase II cis-regulatory region sequence-specific DNA binding"/>
    <property type="evidence" value="ECO:0007669"/>
    <property type="project" value="TreeGrafter"/>
</dbReference>
<evidence type="ECO:0000256" key="2">
    <source>
        <dbReference type="ARBA" id="ARBA00004123"/>
    </source>
</evidence>
<name>A0AAF5RY58_WUCBA</name>
<evidence type="ECO:0000256" key="1">
    <source>
        <dbReference type="ARBA" id="ARBA00003767"/>
    </source>
</evidence>
<sequence>MHFGRYFKEILIDFSRKNDMRNVRNKGLSMERENEQEIGLQMLQTKPLDLSAPKVKKNRDKSQGLSVEGVSDEQIEPLLQLVPIETPVEVTELPKQKKRMRKKQRCDMCQQEVAYMNKHMKTHTGEKPYSCPTCKKNFTQFGNMKKHMMIHTGEKPYSCPTCKKNFTQFGNMKKHMMIHTGEKLYSCATCKKNFTVLDSVNKHMMIHTGEKPYNCPICGKSFTQKQHLQSHMVTHDINRPVYHCTVCSKDFQTKFSLKFHMRNH</sequence>
<reference evidence="14" key="1">
    <citation type="submission" date="2015-03" db="EMBL/GenBank/DDBJ databases">
        <title>Wuchereria bancrofti Genome Sequencing Papua New Guinea Strain.</title>
        <authorList>
            <person name="Small S.T."/>
            <person name="Serre D."/>
            <person name="Zimmerman P.A."/>
        </authorList>
    </citation>
    <scope>NUCLEOTIDE SEQUENCE [LARGE SCALE GENOMIC DNA]</scope>
    <source>
        <strain evidence="14">pt0022</strain>
    </source>
</reference>
<dbReference type="SUPFAM" id="SSF57667">
    <property type="entry name" value="beta-beta-alpha zinc fingers"/>
    <property type="match status" value="3"/>
</dbReference>
<organism evidence="14 15">
    <name type="scientific">Wuchereria bancrofti</name>
    <dbReference type="NCBI Taxonomy" id="6293"/>
    <lineage>
        <taxon>Eukaryota</taxon>
        <taxon>Metazoa</taxon>
        <taxon>Ecdysozoa</taxon>
        <taxon>Nematoda</taxon>
        <taxon>Chromadorea</taxon>
        <taxon>Rhabditida</taxon>
        <taxon>Spirurina</taxon>
        <taxon>Spiruromorpha</taxon>
        <taxon>Filarioidea</taxon>
        <taxon>Onchocercidae</taxon>
        <taxon>Wuchereria</taxon>
    </lineage>
</organism>
<dbReference type="Proteomes" id="UP000093561">
    <property type="component" value="Unassembled WGS sequence"/>
</dbReference>
<keyword evidence="5" id="KW-0677">Repeat</keyword>
<dbReference type="PANTHER" id="PTHR24388">
    <property type="entry name" value="ZINC FINGER PROTEIN"/>
    <property type="match status" value="1"/>
</dbReference>
<evidence type="ECO:0000256" key="6">
    <source>
        <dbReference type="ARBA" id="ARBA00022771"/>
    </source>
</evidence>
<evidence type="ECO:0000259" key="13">
    <source>
        <dbReference type="PROSITE" id="PS50157"/>
    </source>
</evidence>
<dbReference type="InterPro" id="IPR050527">
    <property type="entry name" value="Snail/Krueppel_Znf"/>
</dbReference>
<feature type="domain" description="C2H2-type" evidence="13">
    <location>
        <begin position="129"/>
        <end position="156"/>
    </location>
</feature>
<dbReference type="InterPro" id="IPR036236">
    <property type="entry name" value="Znf_C2H2_sf"/>
</dbReference>
<feature type="domain" description="C2H2-type" evidence="13">
    <location>
        <begin position="157"/>
        <end position="184"/>
    </location>
</feature>
<keyword evidence="8" id="KW-0805">Transcription regulation</keyword>